<dbReference type="RefSeq" id="XP_031944634.1">
    <property type="nucleotide sequence ID" value="XM_032081197.1"/>
</dbReference>
<gene>
    <name evidence="2" type="ORF">BDV37DRAFT_241511</name>
</gene>
<evidence type="ECO:0000256" key="1">
    <source>
        <dbReference type="SAM" id="Phobius"/>
    </source>
</evidence>
<evidence type="ECO:0000313" key="2">
    <source>
        <dbReference type="EMBL" id="KAE8407315.1"/>
    </source>
</evidence>
<reference evidence="2 3" key="1">
    <citation type="submission" date="2019-04" db="EMBL/GenBank/DDBJ databases">
        <authorList>
            <consortium name="DOE Joint Genome Institute"/>
            <person name="Mondo S."/>
            <person name="Kjaerbolling I."/>
            <person name="Vesth T."/>
            <person name="Frisvad J.C."/>
            <person name="Nybo J.L."/>
            <person name="Theobald S."/>
            <person name="Kildgaard S."/>
            <person name="Isbrandt T."/>
            <person name="Kuo A."/>
            <person name="Sato A."/>
            <person name="Lyhne E.K."/>
            <person name="Kogle M.E."/>
            <person name="Wiebenga A."/>
            <person name="Kun R.S."/>
            <person name="Lubbers R.J."/>
            <person name="Makela M.R."/>
            <person name="Barry K."/>
            <person name="Chovatia M."/>
            <person name="Clum A."/>
            <person name="Daum C."/>
            <person name="Haridas S."/>
            <person name="He G."/>
            <person name="LaButti K."/>
            <person name="Lipzen A."/>
            <person name="Riley R."/>
            <person name="Salamov A."/>
            <person name="Simmons B.A."/>
            <person name="Magnuson J.K."/>
            <person name="Henrissat B."/>
            <person name="Mortensen U.H."/>
            <person name="Larsen T.O."/>
            <person name="Devries R.P."/>
            <person name="Grigoriev I.V."/>
            <person name="Machida M."/>
            <person name="Baker S.E."/>
            <person name="Andersen M.R."/>
            <person name="Cantor M.N."/>
            <person name="Hua S.X."/>
        </authorList>
    </citation>
    <scope>NUCLEOTIDE SEQUENCE [LARGE SCALE GENOMIC DNA]</scope>
    <source>
        <strain evidence="2 3">CBS 119388</strain>
    </source>
</reference>
<name>A0A5N7DLX7_9EURO</name>
<keyword evidence="1" id="KW-0812">Transmembrane</keyword>
<protein>
    <submittedName>
        <fullName evidence="2">Uncharacterized protein</fullName>
    </submittedName>
</protein>
<keyword evidence="3" id="KW-1185">Reference proteome</keyword>
<dbReference type="AlphaFoldDB" id="A0A5N7DLX7"/>
<accession>A0A5N7DLX7</accession>
<dbReference type="GeneID" id="43665888"/>
<dbReference type="EMBL" id="ML736749">
    <property type="protein sequence ID" value="KAE8407315.1"/>
    <property type="molecule type" value="Genomic_DNA"/>
</dbReference>
<dbReference type="Proteomes" id="UP000325579">
    <property type="component" value="Unassembled WGS sequence"/>
</dbReference>
<keyword evidence="1" id="KW-0472">Membrane</keyword>
<proteinExistence type="predicted"/>
<evidence type="ECO:0000313" key="3">
    <source>
        <dbReference type="Proteomes" id="UP000325579"/>
    </source>
</evidence>
<sequence length="127" mass="14464">MAFCVSNRRCILTRTERTSRLMVPRVNQKLIEQQSEGKTPVVVIIHGSTRGWTSSTIIVFLAKRRVGDLSLLVNVNRKAAVFRILLTLLAASQPLEQVTTQYYLQHIIIIIFFSFSFSFLPFSNASF</sequence>
<organism evidence="2 3">
    <name type="scientific">Aspergillus pseudonomiae</name>
    <dbReference type="NCBI Taxonomy" id="1506151"/>
    <lineage>
        <taxon>Eukaryota</taxon>
        <taxon>Fungi</taxon>
        <taxon>Dikarya</taxon>
        <taxon>Ascomycota</taxon>
        <taxon>Pezizomycotina</taxon>
        <taxon>Eurotiomycetes</taxon>
        <taxon>Eurotiomycetidae</taxon>
        <taxon>Eurotiales</taxon>
        <taxon>Aspergillaceae</taxon>
        <taxon>Aspergillus</taxon>
        <taxon>Aspergillus subgen. Circumdati</taxon>
    </lineage>
</organism>
<keyword evidence="1" id="KW-1133">Transmembrane helix</keyword>
<feature type="transmembrane region" description="Helical" evidence="1">
    <location>
        <begin position="103"/>
        <end position="122"/>
    </location>
</feature>